<accession>A0A2H9T2S1</accession>
<reference evidence="1" key="1">
    <citation type="journal article" date="2017" name="Appl. Environ. Microbiol.">
        <title>Molecular characterization of an Endozoicomonas-like organism causing infection in king scallop Pecten maximus L.</title>
        <authorList>
            <person name="Cano I."/>
            <person name="van Aerle R."/>
            <person name="Ross S."/>
            <person name="Verner-Jeffreys D.W."/>
            <person name="Paley R.K."/>
            <person name="Rimmer G."/>
            <person name="Ryder D."/>
            <person name="Hooper P."/>
            <person name="Stone D."/>
            <person name="Feist S.W."/>
        </authorList>
    </citation>
    <scope>NUCLEOTIDE SEQUENCE</scope>
</reference>
<evidence type="ECO:0000313" key="1">
    <source>
        <dbReference type="EMBL" id="PJE77526.1"/>
    </source>
</evidence>
<dbReference type="AlphaFoldDB" id="A0A2H9T2S1"/>
<sequence length="84" mass="9866">MTICAMLLQDFSYNSKIELVCKYMLYCQYPQSECSILYSVMPVDSGTYTYCLHLVLTCVNYKSITKMVHIFLYMTSQIMRCLKI</sequence>
<gene>
    <name evidence="1" type="ORF">CI610_03549</name>
</gene>
<proteinExistence type="predicted"/>
<protein>
    <submittedName>
        <fullName evidence="1">Uncharacterized protein</fullName>
    </submittedName>
</protein>
<name>A0A2H9T2S1_9ZZZZ</name>
<dbReference type="EMBL" id="NSIT01000533">
    <property type="protein sequence ID" value="PJE77526.1"/>
    <property type="molecule type" value="Genomic_DNA"/>
</dbReference>
<comment type="caution">
    <text evidence="1">The sequence shown here is derived from an EMBL/GenBank/DDBJ whole genome shotgun (WGS) entry which is preliminary data.</text>
</comment>
<organism evidence="1">
    <name type="scientific">invertebrate metagenome</name>
    <dbReference type="NCBI Taxonomy" id="1711999"/>
    <lineage>
        <taxon>unclassified sequences</taxon>
        <taxon>metagenomes</taxon>
        <taxon>organismal metagenomes</taxon>
    </lineage>
</organism>